<organism evidence="6 7">
    <name type="scientific">Roseovarius lutimaris</name>
    <dbReference type="NCBI Taxonomy" id="1005928"/>
    <lineage>
        <taxon>Bacteria</taxon>
        <taxon>Pseudomonadati</taxon>
        <taxon>Pseudomonadota</taxon>
        <taxon>Alphaproteobacteria</taxon>
        <taxon>Rhodobacterales</taxon>
        <taxon>Roseobacteraceae</taxon>
        <taxon>Roseovarius</taxon>
    </lineage>
</organism>
<comment type="cofactor">
    <cofactor evidence="1">
        <name>FMN</name>
        <dbReference type="ChEBI" id="CHEBI:58210"/>
    </cofactor>
</comment>
<feature type="domain" description="NADH:flavin oxidoreductase/NADH oxidase N-terminal" evidence="5">
    <location>
        <begin position="4"/>
        <end position="333"/>
    </location>
</feature>
<proteinExistence type="inferred from homology"/>
<dbReference type="Proteomes" id="UP000198599">
    <property type="component" value="Unassembled WGS sequence"/>
</dbReference>
<evidence type="ECO:0000256" key="2">
    <source>
        <dbReference type="ARBA" id="ARBA00005979"/>
    </source>
</evidence>
<dbReference type="Pfam" id="PF00724">
    <property type="entry name" value="Oxidored_FMN"/>
    <property type="match status" value="1"/>
</dbReference>
<evidence type="ECO:0000313" key="6">
    <source>
        <dbReference type="EMBL" id="SFN88344.1"/>
    </source>
</evidence>
<dbReference type="GO" id="GO:0016628">
    <property type="term" value="F:oxidoreductase activity, acting on the CH-CH group of donors, NAD or NADP as acceptor"/>
    <property type="evidence" value="ECO:0007669"/>
    <property type="project" value="UniProtKB-ARBA"/>
</dbReference>
<dbReference type="PANTHER" id="PTHR22893:SF91">
    <property type="entry name" value="NADPH DEHYDROGENASE 2-RELATED"/>
    <property type="match status" value="1"/>
</dbReference>
<evidence type="ECO:0000313" key="7">
    <source>
        <dbReference type="Proteomes" id="UP000198599"/>
    </source>
</evidence>
<keyword evidence="7" id="KW-1185">Reference proteome</keyword>
<dbReference type="GO" id="GO:0005829">
    <property type="term" value="C:cytosol"/>
    <property type="evidence" value="ECO:0007669"/>
    <property type="project" value="UniProtKB-ARBA"/>
</dbReference>
<evidence type="ECO:0000259" key="5">
    <source>
        <dbReference type="Pfam" id="PF00724"/>
    </source>
</evidence>
<dbReference type="RefSeq" id="WP_092838174.1">
    <property type="nucleotide sequence ID" value="NZ_FOVP01000010.1"/>
</dbReference>
<dbReference type="InterPro" id="IPR013785">
    <property type="entry name" value="Aldolase_TIM"/>
</dbReference>
<dbReference type="GO" id="GO:0010181">
    <property type="term" value="F:FMN binding"/>
    <property type="evidence" value="ECO:0007669"/>
    <property type="project" value="InterPro"/>
</dbReference>
<dbReference type="EMBL" id="FOVP01000010">
    <property type="protein sequence ID" value="SFN88344.1"/>
    <property type="molecule type" value="Genomic_DNA"/>
</dbReference>
<dbReference type="FunFam" id="3.20.20.70:FF:000059">
    <property type="entry name" value="N-ethylmaleimide reductase, FMN-linked"/>
    <property type="match status" value="1"/>
</dbReference>
<evidence type="ECO:0000256" key="1">
    <source>
        <dbReference type="ARBA" id="ARBA00001917"/>
    </source>
</evidence>
<gene>
    <name evidence="6" type="ORF">SAMN04487859_110124</name>
</gene>
<comment type="similarity">
    <text evidence="2">Belongs to the NADH:flavin oxidoreductase/NADH oxidase family.</text>
</comment>
<evidence type="ECO:0000256" key="4">
    <source>
        <dbReference type="SAM" id="MobiDB-lite"/>
    </source>
</evidence>
<keyword evidence="3" id="KW-0560">Oxidoreductase</keyword>
<feature type="region of interest" description="Disordered" evidence="4">
    <location>
        <begin position="335"/>
        <end position="358"/>
    </location>
</feature>
<dbReference type="InterPro" id="IPR001155">
    <property type="entry name" value="OxRdtase_FMN_N"/>
</dbReference>
<evidence type="ECO:0000256" key="3">
    <source>
        <dbReference type="ARBA" id="ARBA00023002"/>
    </source>
</evidence>
<dbReference type="AlphaFoldDB" id="A0A1I5CN43"/>
<dbReference type="InterPro" id="IPR045247">
    <property type="entry name" value="Oye-like"/>
</dbReference>
<dbReference type="OrthoDB" id="9784632at2"/>
<dbReference type="STRING" id="1005928.SAMN04487859_110124"/>
<accession>A0A1I5CN43</accession>
<dbReference type="SUPFAM" id="SSF51395">
    <property type="entry name" value="FMN-linked oxidoreductases"/>
    <property type="match status" value="1"/>
</dbReference>
<dbReference type="Gene3D" id="3.20.20.70">
    <property type="entry name" value="Aldolase class I"/>
    <property type="match status" value="1"/>
</dbReference>
<reference evidence="7" key="1">
    <citation type="submission" date="2016-10" db="EMBL/GenBank/DDBJ databases">
        <authorList>
            <person name="Varghese N."/>
            <person name="Submissions S."/>
        </authorList>
    </citation>
    <scope>NUCLEOTIDE SEQUENCE [LARGE SCALE GENOMIC DNA]</scope>
    <source>
        <strain evidence="7">DSM 28463</strain>
    </source>
</reference>
<dbReference type="NCBIfam" id="NF007899">
    <property type="entry name" value="PRK10605.1"/>
    <property type="match status" value="1"/>
</dbReference>
<protein>
    <submittedName>
        <fullName evidence="6">N-ethylmaleimide reductase</fullName>
    </submittedName>
</protein>
<dbReference type="PANTHER" id="PTHR22893">
    <property type="entry name" value="NADH OXIDOREDUCTASE-RELATED"/>
    <property type="match status" value="1"/>
</dbReference>
<dbReference type="CDD" id="cd02933">
    <property type="entry name" value="OYE_like_FMN"/>
    <property type="match status" value="1"/>
</dbReference>
<sequence>MSDKLFSPVTAGDLDLANRMVMAPLTRNRADDDTGEVSDMHVDYYSQRAGAGLIITEAAQISAEGKGYVGTPGIYTPGQVAAWKKVTDAVHDKGGKIVIQLWHVGRISHVSLQPDGQPPVAPSAIGAESPTFTRNGFETTSVPRALETDEMPRIVADYVHAAKCAKEAGFDGIELHAANGYLLDQFIKDGPNTRSDAYGGSIENRARLLFEVLDGLTDVWPVGKIGLRLSPYSGFNAAEDSDPDATFGYVVERLNAYPLAYLHLIEGETGGDRNGGFDALRELWRGTYMANNGYDRDLAMARVDEGKVDLVAFGRPFIANPDLVERLRRDAPLNEGDGDTYYGGGREGYTDYPRLDAA</sequence>
<name>A0A1I5CN43_9RHOB</name>